<protein>
    <submittedName>
        <fullName evidence="1">Transmembrane protein</fullName>
    </submittedName>
</protein>
<dbReference type="InterPro" id="IPR016621">
    <property type="entry name" value="UCP014543"/>
</dbReference>
<sequence length="210" mass="23083">MASTLAKFSTVPWRRGDPGLRKMLPSTRFQSEPRTCFRLSFHRESPEGTNVLPSRRLELRAENPQFQPLDPDSSAGLGNTSKSPFGPTAVLLVGFSKDEFRLFSQMMDELGATMVKVLSCTESMLQGSLMEALEKGSTGYTEAVDVQRTVFLSGLYSGEVMEVISAYSETGLPEPVFAAAVPANANAVLRELCDEVLEDHLATKRRNDEV</sequence>
<reference evidence="1" key="1">
    <citation type="submission" date="2014-05" db="EMBL/GenBank/DDBJ databases">
        <title>The transcriptome of the halophilic microalga Tetraselmis sp. GSL018 isolated from the Great Salt Lake, Utah.</title>
        <authorList>
            <person name="Jinkerson R.E."/>
            <person name="D'Adamo S."/>
            <person name="Posewitz M.C."/>
        </authorList>
    </citation>
    <scope>NUCLEOTIDE SEQUENCE</scope>
    <source>
        <strain evidence="1">GSL018</strain>
    </source>
</reference>
<dbReference type="Pfam" id="PF12646">
    <property type="entry name" value="DUF3783"/>
    <property type="match status" value="1"/>
</dbReference>
<keyword evidence="1" id="KW-0812">Transmembrane</keyword>
<gene>
    <name evidence="1" type="ORF">TSPGSL018_20090</name>
</gene>
<dbReference type="PANTHER" id="PTHR35732">
    <property type="entry name" value="OS10G0545100 PROTEIN"/>
    <property type="match status" value="1"/>
</dbReference>
<organism evidence="1">
    <name type="scientific">Tetraselmis sp. GSL018</name>
    <dbReference type="NCBI Taxonomy" id="582737"/>
    <lineage>
        <taxon>Eukaryota</taxon>
        <taxon>Viridiplantae</taxon>
        <taxon>Chlorophyta</taxon>
        <taxon>core chlorophytes</taxon>
        <taxon>Chlorodendrophyceae</taxon>
        <taxon>Chlorodendrales</taxon>
        <taxon>Chlorodendraceae</taxon>
        <taxon>Tetraselmis</taxon>
    </lineage>
</organism>
<name>A0A061QZG0_9CHLO</name>
<proteinExistence type="predicted"/>
<dbReference type="EMBL" id="GBEZ01023210">
    <property type="protein sequence ID" value="JAC63661.1"/>
    <property type="molecule type" value="Transcribed_RNA"/>
</dbReference>
<evidence type="ECO:0000313" key="1">
    <source>
        <dbReference type="EMBL" id="JAC63661.1"/>
    </source>
</evidence>
<accession>A0A061QZG0</accession>
<keyword evidence="1" id="KW-0472">Membrane</keyword>
<dbReference type="PANTHER" id="PTHR35732:SF1">
    <property type="entry name" value="OS10G0545100 PROTEIN"/>
    <property type="match status" value="1"/>
</dbReference>
<dbReference type="AlphaFoldDB" id="A0A061QZG0"/>